<feature type="transmembrane region" description="Helical" evidence="3">
    <location>
        <begin position="97"/>
        <end position="116"/>
    </location>
</feature>
<evidence type="ECO:0000313" key="5">
    <source>
        <dbReference type="EMBL" id="PRH81879.1"/>
    </source>
</evidence>
<feature type="transmembrane region" description="Helical" evidence="3">
    <location>
        <begin position="63"/>
        <end position="85"/>
    </location>
</feature>
<dbReference type="GO" id="GO:0005886">
    <property type="term" value="C:plasma membrane"/>
    <property type="evidence" value="ECO:0007669"/>
    <property type="project" value="TreeGrafter"/>
</dbReference>
<dbReference type="Gene3D" id="3.30.70.270">
    <property type="match status" value="1"/>
</dbReference>
<dbReference type="OrthoDB" id="9803824at2"/>
<dbReference type="InterPro" id="IPR029787">
    <property type="entry name" value="Nucleotide_cyclase"/>
</dbReference>
<dbReference type="FunFam" id="3.30.70.270:FF:000001">
    <property type="entry name" value="Diguanylate cyclase domain protein"/>
    <property type="match status" value="1"/>
</dbReference>
<evidence type="ECO:0000256" key="2">
    <source>
        <dbReference type="ARBA" id="ARBA00012528"/>
    </source>
</evidence>
<name>A0A2P6M7B0_9GAMM</name>
<sequence length="395" mass="42896">MTWSFDIRSALLVGAMLTLLIGMLLAVVARAMPAGLRPALNWWVAATLLQPAGFVLLTQRDALPAWITIVLANALIAMAFVAYAVALRRFFSLRPRAGLLTAMLGLAVAVSVYWGLVQPDLTRRLIAISVVLAWLLGYSAWTLYRNPDSHGLVRHVAGGAFAFSALIMAYRAVALVFEPGQVTTIFQLTHVQLLTYAIGGILPVVATVGFLLLCTDRSQRELERAARLDYLTDVYNRRAIEELGTRAIAAARRHGMSLSLLVVDLDHFKHINDELGHAAGDLALVRAVARIREALRAEDLLGRLGGEEFIVLMPSTDGASASAAAERIRESFSAQPLDLDGRKRTVTLSIGVAVLAPADRHFSQLLQRADRAMYSAKHAGRDLVVADPMSGWDAS</sequence>
<protein>
    <recommendedName>
        <fullName evidence="2">diguanylate cyclase</fullName>
        <ecNumber evidence="2">2.7.7.65</ecNumber>
    </recommendedName>
</protein>
<feature type="transmembrane region" description="Helical" evidence="3">
    <location>
        <begin position="193"/>
        <end position="214"/>
    </location>
</feature>
<dbReference type="RefSeq" id="WP_106990936.1">
    <property type="nucleotide sequence ID" value="NZ_JAVEVW010000010.1"/>
</dbReference>
<dbReference type="EMBL" id="PVLF01000016">
    <property type="protein sequence ID" value="PRH81879.1"/>
    <property type="molecule type" value="Genomic_DNA"/>
</dbReference>
<dbReference type="PANTHER" id="PTHR45138:SF24">
    <property type="entry name" value="DIGUANYLATE CYCLASE DGCC-RELATED"/>
    <property type="match status" value="1"/>
</dbReference>
<evidence type="ECO:0000259" key="4">
    <source>
        <dbReference type="PROSITE" id="PS50887"/>
    </source>
</evidence>
<dbReference type="SMART" id="SM00267">
    <property type="entry name" value="GGDEF"/>
    <property type="match status" value="1"/>
</dbReference>
<gene>
    <name evidence="5" type="ORF">C6N40_10300</name>
</gene>
<dbReference type="PANTHER" id="PTHR45138">
    <property type="entry name" value="REGULATORY COMPONENTS OF SENSORY TRANSDUCTION SYSTEM"/>
    <property type="match status" value="1"/>
</dbReference>
<feature type="transmembrane region" description="Helical" evidence="3">
    <location>
        <begin position="39"/>
        <end position="57"/>
    </location>
</feature>
<feature type="transmembrane region" description="Helical" evidence="3">
    <location>
        <begin position="122"/>
        <end position="144"/>
    </location>
</feature>
<reference evidence="5 6" key="1">
    <citation type="submission" date="2018-03" db="EMBL/GenBank/DDBJ databases">
        <title>Arenimonas caeni sp. nov., isolated from activated sludge.</title>
        <authorList>
            <person name="Liu H."/>
        </authorList>
    </citation>
    <scope>NUCLEOTIDE SEQUENCE [LARGE SCALE GENOMIC DNA]</scope>
    <source>
        <strain evidence="6">z29</strain>
    </source>
</reference>
<dbReference type="Pfam" id="PF00990">
    <property type="entry name" value="GGDEF"/>
    <property type="match status" value="1"/>
</dbReference>
<feature type="transmembrane region" description="Helical" evidence="3">
    <location>
        <begin position="156"/>
        <end position="173"/>
    </location>
</feature>
<dbReference type="Proteomes" id="UP000241736">
    <property type="component" value="Unassembled WGS sequence"/>
</dbReference>
<dbReference type="PROSITE" id="PS50887">
    <property type="entry name" value="GGDEF"/>
    <property type="match status" value="1"/>
</dbReference>
<proteinExistence type="predicted"/>
<keyword evidence="6" id="KW-1185">Reference proteome</keyword>
<dbReference type="SUPFAM" id="SSF55073">
    <property type="entry name" value="Nucleotide cyclase"/>
    <property type="match status" value="1"/>
</dbReference>
<accession>A0A2P6M7B0</accession>
<keyword evidence="3" id="KW-0812">Transmembrane</keyword>
<keyword evidence="3" id="KW-0472">Membrane</keyword>
<dbReference type="InterPro" id="IPR050469">
    <property type="entry name" value="Diguanylate_Cyclase"/>
</dbReference>
<dbReference type="GO" id="GO:0052621">
    <property type="term" value="F:diguanylate cyclase activity"/>
    <property type="evidence" value="ECO:0007669"/>
    <property type="project" value="UniProtKB-EC"/>
</dbReference>
<evidence type="ECO:0000313" key="6">
    <source>
        <dbReference type="Proteomes" id="UP000241736"/>
    </source>
</evidence>
<feature type="transmembrane region" description="Helical" evidence="3">
    <location>
        <begin position="12"/>
        <end position="32"/>
    </location>
</feature>
<dbReference type="CDD" id="cd01949">
    <property type="entry name" value="GGDEF"/>
    <property type="match status" value="1"/>
</dbReference>
<evidence type="ECO:0000256" key="1">
    <source>
        <dbReference type="ARBA" id="ARBA00001946"/>
    </source>
</evidence>
<dbReference type="AlphaFoldDB" id="A0A2P6M7B0"/>
<organism evidence="5 6">
    <name type="scientific">Arenimonas caeni</name>
    <dbReference type="NCBI Taxonomy" id="2058085"/>
    <lineage>
        <taxon>Bacteria</taxon>
        <taxon>Pseudomonadati</taxon>
        <taxon>Pseudomonadota</taxon>
        <taxon>Gammaproteobacteria</taxon>
        <taxon>Lysobacterales</taxon>
        <taxon>Lysobacteraceae</taxon>
        <taxon>Arenimonas</taxon>
    </lineage>
</organism>
<dbReference type="NCBIfam" id="TIGR00254">
    <property type="entry name" value="GGDEF"/>
    <property type="match status" value="1"/>
</dbReference>
<comment type="caution">
    <text evidence="5">The sequence shown here is derived from an EMBL/GenBank/DDBJ whole genome shotgun (WGS) entry which is preliminary data.</text>
</comment>
<feature type="domain" description="GGDEF" evidence="4">
    <location>
        <begin position="256"/>
        <end position="389"/>
    </location>
</feature>
<comment type="cofactor">
    <cofactor evidence="1">
        <name>Mg(2+)</name>
        <dbReference type="ChEBI" id="CHEBI:18420"/>
    </cofactor>
</comment>
<dbReference type="InterPro" id="IPR000160">
    <property type="entry name" value="GGDEF_dom"/>
</dbReference>
<keyword evidence="3" id="KW-1133">Transmembrane helix</keyword>
<dbReference type="EC" id="2.7.7.65" evidence="2"/>
<dbReference type="GO" id="GO:0043709">
    <property type="term" value="P:cell adhesion involved in single-species biofilm formation"/>
    <property type="evidence" value="ECO:0007669"/>
    <property type="project" value="TreeGrafter"/>
</dbReference>
<evidence type="ECO:0000256" key="3">
    <source>
        <dbReference type="SAM" id="Phobius"/>
    </source>
</evidence>
<dbReference type="InterPro" id="IPR043128">
    <property type="entry name" value="Rev_trsase/Diguanyl_cyclase"/>
</dbReference>
<dbReference type="GO" id="GO:1902201">
    <property type="term" value="P:negative regulation of bacterial-type flagellum-dependent cell motility"/>
    <property type="evidence" value="ECO:0007669"/>
    <property type="project" value="TreeGrafter"/>
</dbReference>